<reference evidence="1" key="1">
    <citation type="submission" date="2021-02" db="EMBL/GenBank/DDBJ databases">
        <authorList>
            <person name="Nowell W R."/>
        </authorList>
    </citation>
    <scope>NUCLEOTIDE SEQUENCE</scope>
</reference>
<organism evidence="1 4">
    <name type="scientific">Rotaria magnacalcarata</name>
    <dbReference type="NCBI Taxonomy" id="392030"/>
    <lineage>
        <taxon>Eukaryota</taxon>
        <taxon>Metazoa</taxon>
        <taxon>Spiralia</taxon>
        <taxon>Gnathifera</taxon>
        <taxon>Rotifera</taxon>
        <taxon>Eurotatoria</taxon>
        <taxon>Bdelloidea</taxon>
        <taxon>Philodinida</taxon>
        <taxon>Philodinidae</taxon>
        <taxon>Rotaria</taxon>
    </lineage>
</organism>
<name>A0A815M6M8_9BILA</name>
<evidence type="ECO:0000313" key="4">
    <source>
        <dbReference type="Proteomes" id="UP000663855"/>
    </source>
</evidence>
<dbReference type="Proteomes" id="UP000681720">
    <property type="component" value="Unassembled WGS sequence"/>
</dbReference>
<dbReference type="EMBL" id="CAJNOW010016169">
    <property type="protein sequence ID" value="CAF1648224.1"/>
    <property type="molecule type" value="Genomic_DNA"/>
</dbReference>
<proteinExistence type="predicted"/>
<evidence type="ECO:0000313" key="3">
    <source>
        <dbReference type="EMBL" id="CAF3815837.1"/>
    </source>
</evidence>
<accession>A0A815M6M8</accession>
<dbReference type="Proteomes" id="UP000663834">
    <property type="component" value="Unassembled WGS sequence"/>
</dbReference>
<dbReference type="EMBL" id="CAJOBJ010000345">
    <property type="protein sequence ID" value="CAF3815837.1"/>
    <property type="molecule type" value="Genomic_DNA"/>
</dbReference>
<comment type="caution">
    <text evidence="1">The sequence shown here is derived from an EMBL/GenBank/DDBJ whole genome shotgun (WGS) entry which is preliminary data.</text>
</comment>
<sequence>MKGVFRANFFEIRIILTDSTPTHVLESCIINWDFSTDNKGIEGLEFVTHQGSGHNYLLGLCETNDWDPKSTSKNNRRILVLEKKEATTTSLCSWEPVGTLAIPSTVHFDDYSSLSICHRKADELPAYAAVTSQLMSQDGSV</sequence>
<dbReference type="Proteomes" id="UP000663855">
    <property type="component" value="Unassembled WGS sequence"/>
</dbReference>
<dbReference type="EMBL" id="CAJNOV010010676">
    <property type="protein sequence ID" value="CAF1416383.1"/>
    <property type="molecule type" value="Genomic_DNA"/>
</dbReference>
<evidence type="ECO:0000313" key="2">
    <source>
        <dbReference type="EMBL" id="CAF1648224.1"/>
    </source>
</evidence>
<evidence type="ECO:0000313" key="1">
    <source>
        <dbReference type="EMBL" id="CAF1416383.1"/>
    </source>
</evidence>
<protein>
    <submittedName>
        <fullName evidence="1">Uncharacterized protein</fullName>
    </submittedName>
</protein>
<gene>
    <name evidence="1" type="ORF">CJN711_LOCUS22769</name>
    <name evidence="3" type="ORF">GIL414_LOCUS1915</name>
    <name evidence="2" type="ORF">KQP761_LOCUS29434</name>
</gene>
<dbReference type="AlphaFoldDB" id="A0A815M6M8"/>
<dbReference type="OrthoDB" id="340166at2759"/>